<sequence length="37" mass="4083">MTSSSWSTTSRQASPTSDAWLRHQTGVRIWKAIFSGG</sequence>
<evidence type="ECO:0000313" key="2">
    <source>
        <dbReference type="Proteomes" id="UP000568022"/>
    </source>
</evidence>
<gene>
    <name evidence="1" type="ORF">FHS32_004925</name>
</gene>
<protein>
    <submittedName>
        <fullName evidence="1">Uncharacterized protein</fullName>
    </submittedName>
</protein>
<evidence type="ECO:0000313" key="1">
    <source>
        <dbReference type="EMBL" id="MBB5128150.1"/>
    </source>
</evidence>
<proteinExistence type="predicted"/>
<dbReference type="Proteomes" id="UP000568022">
    <property type="component" value="Unassembled WGS sequence"/>
</dbReference>
<keyword evidence="2" id="KW-1185">Reference proteome</keyword>
<reference evidence="1 2" key="1">
    <citation type="submission" date="2020-08" db="EMBL/GenBank/DDBJ databases">
        <title>Genomic Encyclopedia of Type Strains, Phase III (KMG-III): the genomes of soil and plant-associated and newly described type strains.</title>
        <authorList>
            <person name="Whitman W."/>
        </authorList>
    </citation>
    <scope>NUCLEOTIDE SEQUENCE [LARGE SCALE GENOMIC DNA]</scope>
    <source>
        <strain evidence="1 2">CECT 3226</strain>
    </source>
</reference>
<organism evidence="1 2">
    <name type="scientific">Streptomyces griseoloalbus</name>
    <dbReference type="NCBI Taxonomy" id="67303"/>
    <lineage>
        <taxon>Bacteria</taxon>
        <taxon>Bacillati</taxon>
        <taxon>Actinomycetota</taxon>
        <taxon>Actinomycetes</taxon>
        <taxon>Kitasatosporales</taxon>
        <taxon>Streptomycetaceae</taxon>
        <taxon>Streptomyces</taxon>
    </lineage>
</organism>
<dbReference type="EMBL" id="JACHJE010000012">
    <property type="protein sequence ID" value="MBB5128150.1"/>
    <property type="molecule type" value="Genomic_DNA"/>
</dbReference>
<comment type="caution">
    <text evidence="1">The sequence shown here is derived from an EMBL/GenBank/DDBJ whole genome shotgun (WGS) entry which is preliminary data.</text>
</comment>
<name>A0A7W8FBC7_9ACTN</name>
<dbReference type="AlphaFoldDB" id="A0A7W8FBC7"/>
<accession>A0A7W8FBC7</accession>